<dbReference type="Pfam" id="PF00403">
    <property type="entry name" value="HMA"/>
    <property type="match status" value="1"/>
</dbReference>
<evidence type="ECO:0000313" key="3">
    <source>
        <dbReference type="EMBL" id="CAD7289211.1"/>
    </source>
</evidence>
<dbReference type="Gene3D" id="3.30.70.100">
    <property type="match status" value="1"/>
</dbReference>
<proteinExistence type="predicted"/>
<name>A0ABM8Q8N7_9BACT</name>
<dbReference type="SUPFAM" id="SSF55008">
    <property type="entry name" value="HMA, heavy metal-associated domain"/>
    <property type="match status" value="1"/>
</dbReference>
<keyword evidence="1" id="KW-0732">Signal</keyword>
<evidence type="ECO:0000313" key="4">
    <source>
        <dbReference type="Proteomes" id="UP000789359"/>
    </source>
</evidence>
<dbReference type="Proteomes" id="UP000789359">
    <property type="component" value="Unassembled WGS sequence"/>
</dbReference>
<accession>A0ABM8Q8N7</accession>
<gene>
    <name evidence="3" type="ORF">LMG8286_01694</name>
</gene>
<comment type="caution">
    <text evidence="3">The sequence shown here is derived from an EMBL/GenBank/DDBJ whole genome shotgun (WGS) entry which is preliminary data.</text>
</comment>
<dbReference type="CDD" id="cd00371">
    <property type="entry name" value="HMA"/>
    <property type="match status" value="1"/>
</dbReference>
<feature type="domain" description="HMA" evidence="2">
    <location>
        <begin position="18"/>
        <end position="83"/>
    </location>
</feature>
<feature type="chain" id="PRO_5046372148" description="HMA domain-containing protein" evidence="1">
    <location>
        <begin position="17"/>
        <end position="88"/>
    </location>
</feature>
<evidence type="ECO:0000259" key="2">
    <source>
        <dbReference type="PROSITE" id="PS50846"/>
    </source>
</evidence>
<evidence type="ECO:0000256" key="1">
    <source>
        <dbReference type="SAM" id="SignalP"/>
    </source>
</evidence>
<organism evidence="3 4">
    <name type="scientific">Campylobacter suis</name>
    <dbReference type="NCBI Taxonomy" id="2790657"/>
    <lineage>
        <taxon>Bacteria</taxon>
        <taxon>Pseudomonadati</taxon>
        <taxon>Campylobacterota</taxon>
        <taxon>Epsilonproteobacteria</taxon>
        <taxon>Campylobacterales</taxon>
        <taxon>Campylobacteraceae</taxon>
        <taxon>Campylobacter</taxon>
    </lineage>
</organism>
<dbReference type="InterPro" id="IPR036163">
    <property type="entry name" value="HMA_dom_sf"/>
</dbReference>
<reference evidence="3 4" key="1">
    <citation type="submission" date="2020-11" db="EMBL/GenBank/DDBJ databases">
        <authorList>
            <person name="Peeters C."/>
        </authorList>
    </citation>
    <scope>NUCLEOTIDE SEQUENCE [LARGE SCALE GENOMIC DNA]</scope>
    <source>
        <strain evidence="3 4">LMG 8286</strain>
    </source>
</reference>
<sequence length="88" mass="9862">MKKIALLAIMSSFLFAEQTHQLNIPNMGCEHCVKQIENAVINMPGYKSMSFDLQTKDVNITTDKNTSLSQVIKAIKSSKEKKFKVGVK</sequence>
<keyword evidence="4" id="KW-1185">Reference proteome</keyword>
<dbReference type="EMBL" id="CAJHOE010000007">
    <property type="protein sequence ID" value="CAD7289211.1"/>
    <property type="molecule type" value="Genomic_DNA"/>
</dbReference>
<dbReference type="InterPro" id="IPR006121">
    <property type="entry name" value="HMA_dom"/>
</dbReference>
<dbReference type="RefSeq" id="WP_230057435.1">
    <property type="nucleotide sequence ID" value="NZ_CAJHOE010000007.1"/>
</dbReference>
<feature type="signal peptide" evidence="1">
    <location>
        <begin position="1"/>
        <end position="16"/>
    </location>
</feature>
<dbReference type="PROSITE" id="PS50846">
    <property type="entry name" value="HMA_2"/>
    <property type="match status" value="1"/>
</dbReference>
<protein>
    <recommendedName>
        <fullName evidence="2">HMA domain-containing protein</fullName>
    </recommendedName>
</protein>